<dbReference type="GO" id="GO:0003677">
    <property type="term" value="F:DNA binding"/>
    <property type="evidence" value="ECO:0007669"/>
    <property type="project" value="InterPro"/>
</dbReference>
<dbReference type="FunFam" id="1.20.272.10:FF:000002">
    <property type="entry name" value="Replication factor C subunit 3"/>
    <property type="match status" value="1"/>
</dbReference>
<dbReference type="SUPFAM" id="SSF48019">
    <property type="entry name" value="post-AAA+ oligomerization domain-like"/>
    <property type="match status" value="1"/>
</dbReference>
<organism evidence="7 8">
    <name type="scientific">Acaulospora morrowiae</name>
    <dbReference type="NCBI Taxonomy" id="94023"/>
    <lineage>
        <taxon>Eukaryota</taxon>
        <taxon>Fungi</taxon>
        <taxon>Fungi incertae sedis</taxon>
        <taxon>Mucoromycota</taxon>
        <taxon>Glomeromycotina</taxon>
        <taxon>Glomeromycetes</taxon>
        <taxon>Diversisporales</taxon>
        <taxon>Acaulosporaceae</taxon>
        <taxon>Acaulospora</taxon>
    </lineage>
</organism>
<dbReference type="GO" id="GO:0031390">
    <property type="term" value="C:Ctf18 RFC-like complex"/>
    <property type="evidence" value="ECO:0007669"/>
    <property type="project" value="TreeGrafter"/>
</dbReference>
<dbReference type="Gene3D" id="1.10.8.60">
    <property type="match status" value="1"/>
</dbReference>
<evidence type="ECO:0000256" key="4">
    <source>
        <dbReference type="ARBA" id="ARBA00023242"/>
    </source>
</evidence>
<dbReference type="GO" id="GO:0006271">
    <property type="term" value="P:DNA strand elongation involved in DNA replication"/>
    <property type="evidence" value="ECO:0007669"/>
    <property type="project" value="UniProtKB-ARBA"/>
</dbReference>
<feature type="non-terminal residue" evidence="7">
    <location>
        <position position="1"/>
    </location>
</feature>
<keyword evidence="3" id="KW-0235">DNA replication</keyword>
<accession>A0A9N9C2B6</accession>
<dbReference type="InterPro" id="IPR003593">
    <property type="entry name" value="AAA+_ATPase"/>
</dbReference>
<dbReference type="EMBL" id="CAJVPV010005079">
    <property type="protein sequence ID" value="CAG8584272.1"/>
    <property type="molecule type" value="Genomic_DNA"/>
</dbReference>
<dbReference type="SUPFAM" id="SSF52540">
    <property type="entry name" value="P-loop containing nucleoside triphosphate hydrolases"/>
    <property type="match status" value="1"/>
</dbReference>
<keyword evidence="8" id="KW-1185">Reference proteome</keyword>
<evidence type="ECO:0000259" key="6">
    <source>
        <dbReference type="SMART" id="SM00382"/>
    </source>
</evidence>
<dbReference type="InterPro" id="IPR008921">
    <property type="entry name" value="DNA_pol3_clamp-load_cplx_C"/>
</dbReference>
<comment type="subcellular location">
    <subcellularLocation>
        <location evidence="1">Nucleus</location>
    </subcellularLocation>
</comment>
<dbReference type="Pfam" id="PF13177">
    <property type="entry name" value="DNA_pol3_delta2"/>
    <property type="match status" value="1"/>
</dbReference>
<name>A0A9N9C2B6_9GLOM</name>
<dbReference type="Gene3D" id="1.20.272.10">
    <property type="match status" value="1"/>
</dbReference>
<dbReference type="GO" id="GO:0003689">
    <property type="term" value="F:DNA clamp loader activity"/>
    <property type="evidence" value="ECO:0007669"/>
    <property type="project" value="TreeGrafter"/>
</dbReference>
<dbReference type="InterPro" id="IPR050238">
    <property type="entry name" value="DNA_Rep/Repair_Clamp_Loader"/>
</dbReference>
<dbReference type="GO" id="GO:0006281">
    <property type="term" value="P:DNA repair"/>
    <property type="evidence" value="ECO:0007669"/>
    <property type="project" value="UniProtKB-ARBA"/>
</dbReference>
<dbReference type="FunFam" id="3.40.50.300:FF:000136">
    <property type="entry name" value="Replication factor C subunit 5"/>
    <property type="match status" value="1"/>
</dbReference>
<keyword evidence="4" id="KW-0539">Nucleus</keyword>
<evidence type="ECO:0000256" key="3">
    <source>
        <dbReference type="ARBA" id="ARBA00022705"/>
    </source>
</evidence>
<evidence type="ECO:0000313" key="8">
    <source>
        <dbReference type="Proteomes" id="UP000789342"/>
    </source>
</evidence>
<comment type="caution">
    <text evidence="7">The sequence shown here is derived from an EMBL/GenBank/DDBJ whole genome shotgun (WGS) entry which is preliminary data.</text>
</comment>
<evidence type="ECO:0000256" key="1">
    <source>
        <dbReference type="ARBA" id="ARBA00004123"/>
    </source>
</evidence>
<protein>
    <recommendedName>
        <fullName evidence="5">Replication factor C subunit 5</fullName>
    </recommendedName>
</protein>
<dbReference type="Pfam" id="PF21960">
    <property type="entry name" value="RCF1-5-like_lid"/>
    <property type="match status" value="1"/>
</dbReference>
<comment type="similarity">
    <text evidence="2">Belongs to the activator 1 small subunits family.</text>
</comment>
<dbReference type="Pfam" id="PF22534">
    <property type="entry name" value="RFC_C"/>
    <property type="match status" value="1"/>
</dbReference>
<dbReference type="InterPro" id="IPR027417">
    <property type="entry name" value="P-loop_NTPase"/>
</dbReference>
<proteinExistence type="inferred from homology"/>
<gene>
    <name evidence="7" type="ORF">AMORRO_LOCUS7049</name>
</gene>
<dbReference type="CDD" id="cd00009">
    <property type="entry name" value="AAA"/>
    <property type="match status" value="1"/>
</dbReference>
<dbReference type="AlphaFoldDB" id="A0A9N9C2B6"/>
<dbReference type="GO" id="GO:0005663">
    <property type="term" value="C:DNA replication factor C complex"/>
    <property type="evidence" value="ECO:0007669"/>
    <property type="project" value="TreeGrafter"/>
</dbReference>
<sequence length="350" mass="39579">MSLWVDKYRPTSLEELTYHQDLSHLIKTMTSASDFPHLLMYGPSGAGKKTRICCILKELFGEAVEKIKVDQRTFVTPSNKKLDVNIVSSVYHLELTPSDVGNYDRVVIQELIKDVAQTQQVDVKAKQRFKVIVINEADALGRDAQAALRRTMEKYISNIRIIFCCGTTSKIIAPIRSRCLLVRVAGPTVEEIAKVIRNIAEKENISLHNDLAIRIGERSEGNLRKAILTFESMVMQQPNLGSNSEIPLQDWEGFVESVAKTIMKAQTPTNVLKVRTDLYELLNHCIPASVILKKLAFTLIKNVHENIKTSICAEAAFYEHRLRTGQKAIIHLEAFVIKVMYLILSEKNKM</sequence>
<dbReference type="OrthoDB" id="761538at2759"/>
<dbReference type="SMART" id="SM00382">
    <property type="entry name" value="AAA"/>
    <property type="match status" value="1"/>
</dbReference>
<dbReference type="PANTHER" id="PTHR11669:SF1">
    <property type="entry name" value="REPLICATION FACTOR C SUBUNIT 3"/>
    <property type="match status" value="1"/>
</dbReference>
<evidence type="ECO:0000313" key="7">
    <source>
        <dbReference type="EMBL" id="CAG8584272.1"/>
    </source>
</evidence>
<evidence type="ECO:0000256" key="5">
    <source>
        <dbReference type="ARBA" id="ARBA00070185"/>
    </source>
</evidence>
<dbReference type="Gene3D" id="3.40.50.300">
    <property type="entry name" value="P-loop containing nucleotide triphosphate hydrolases"/>
    <property type="match status" value="1"/>
</dbReference>
<dbReference type="GO" id="GO:0031389">
    <property type="term" value="C:Rad17 RFC-like complex"/>
    <property type="evidence" value="ECO:0007669"/>
    <property type="project" value="TreeGrafter"/>
</dbReference>
<reference evidence="7" key="1">
    <citation type="submission" date="2021-06" db="EMBL/GenBank/DDBJ databases">
        <authorList>
            <person name="Kallberg Y."/>
            <person name="Tangrot J."/>
            <person name="Rosling A."/>
        </authorList>
    </citation>
    <scope>NUCLEOTIDE SEQUENCE</scope>
    <source>
        <strain evidence="7">CL551</strain>
    </source>
</reference>
<dbReference type="PANTHER" id="PTHR11669">
    <property type="entry name" value="REPLICATION FACTOR C / DNA POLYMERASE III GAMMA-TAU SUBUNIT"/>
    <property type="match status" value="1"/>
</dbReference>
<evidence type="ECO:0000256" key="2">
    <source>
        <dbReference type="ARBA" id="ARBA00005378"/>
    </source>
</evidence>
<dbReference type="FunFam" id="1.10.8.60:FF:000030">
    <property type="entry name" value="replication factor C subunit 3"/>
    <property type="match status" value="1"/>
</dbReference>
<dbReference type="GO" id="GO:0031391">
    <property type="term" value="C:Elg1 RFC-like complex"/>
    <property type="evidence" value="ECO:0007669"/>
    <property type="project" value="TreeGrafter"/>
</dbReference>
<dbReference type="Proteomes" id="UP000789342">
    <property type="component" value="Unassembled WGS sequence"/>
</dbReference>
<feature type="domain" description="AAA+ ATPase" evidence="6">
    <location>
        <begin position="34"/>
        <end position="187"/>
    </location>
</feature>